<dbReference type="GeneID" id="57977874"/>
<protein>
    <submittedName>
        <fullName evidence="4">Uncharacterized protein</fullName>
    </submittedName>
</protein>
<reference evidence="2" key="2">
    <citation type="submission" date="2020-08" db="EMBL/GenBank/DDBJ databases">
        <title>Complete genome sequence of Weissella confusa strain FS54 provides insights into metabolic potential.</title>
        <authorList>
            <person name="Fhoula I."/>
            <person name="Najjari A."/>
            <person name="Lekired A."/>
            <person name="Bessrour-Aouam N."/>
            <person name="Jaballah S."/>
            <person name="Klibi N."/>
            <person name="Ouzari H.-I."/>
        </authorList>
    </citation>
    <scope>NUCLEOTIDE SEQUENCE</scope>
    <source>
        <strain evidence="2">FS54</strain>
    </source>
</reference>
<dbReference type="AlphaFoldDB" id="A0A413FQ53"/>
<evidence type="ECO:0000313" key="2">
    <source>
        <dbReference type="EMBL" id="MBC6498203.1"/>
    </source>
</evidence>
<dbReference type="Proteomes" id="UP000728106">
    <property type="component" value="Unassembled WGS sequence"/>
</dbReference>
<gene>
    <name evidence="2" type="ORF">H7R52_01230</name>
    <name evidence="4" type="ORF">HAU20_05920</name>
    <name evidence="3" type="ORF">HAU43_04115</name>
</gene>
<keyword evidence="1" id="KW-0175">Coiled coil</keyword>
<accession>A0A413FQ53</accession>
<dbReference type="Proteomes" id="UP000808038">
    <property type="component" value="Unassembled WGS sequence"/>
</dbReference>
<proteinExistence type="predicted"/>
<dbReference type="Proteomes" id="UP000650485">
    <property type="component" value="Unassembled WGS sequence"/>
</dbReference>
<reference evidence="4 5" key="3">
    <citation type="journal article" date="2021" name="Int. J. Food Microbiol.">
        <title>Safety demonstration of a microbial species for use in the food chain: Weissella confusa.</title>
        <authorList>
            <person name="Bourdichon F."/>
            <person name="Patrone V."/>
            <person name="Fontana A."/>
            <person name="Milani G."/>
            <person name="Morelli L."/>
        </authorList>
    </citation>
    <scope>NUCLEOTIDE SEQUENCE [LARGE SCALE GENOMIC DNA]</scope>
    <source>
        <strain evidence="3">CCUG 30943</strain>
        <strain evidence="4 5">CCUG 43002</strain>
    </source>
</reference>
<evidence type="ECO:0000256" key="1">
    <source>
        <dbReference type="SAM" id="Coils"/>
    </source>
</evidence>
<evidence type="ECO:0000313" key="4">
    <source>
        <dbReference type="EMBL" id="MBJ7638924.1"/>
    </source>
</evidence>
<dbReference type="EMBL" id="JACSZT010000002">
    <property type="protein sequence ID" value="MBC6498203.1"/>
    <property type="molecule type" value="Genomic_DNA"/>
</dbReference>
<dbReference type="EMBL" id="JAAOCX010000004">
    <property type="protein sequence ID" value="MBJ7632274.1"/>
    <property type="molecule type" value="Genomic_DNA"/>
</dbReference>
<name>A0A413FQ53_WEICO</name>
<feature type="coiled-coil region" evidence="1">
    <location>
        <begin position="77"/>
        <end position="104"/>
    </location>
</feature>
<comment type="caution">
    <text evidence="4">The sequence shown here is derived from an EMBL/GenBank/DDBJ whole genome shotgun (WGS) entry which is preliminary data.</text>
</comment>
<dbReference type="EMBL" id="JAAOCP010000006">
    <property type="protein sequence ID" value="MBJ7638924.1"/>
    <property type="molecule type" value="Genomic_DNA"/>
</dbReference>
<sequence>MPTINTDTMQEASTVSLMMDMEELTGKGMFGSMARRQRITQLWNRAKNNDALAQKFVADNPAIFDVMKPKAPVTTALEDAALSLVNLEERVHELEETISRQRTFLLGIFSEEELDEAVNRLRLTAVSRGTNYPNLRD</sequence>
<keyword evidence="5" id="KW-1185">Reference proteome</keyword>
<dbReference type="RefSeq" id="WP_003608525.1">
    <property type="nucleotide sequence ID" value="NZ_ALXH01000089.1"/>
</dbReference>
<evidence type="ECO:0000313" key="3">
    <source>
        <dbReference type="EMBL" id="MBJ7632274.1"/>
    </source>
</evidence>
<organism evidence="4 5">
    <name type="scientific">Weissella confusa</name>
    <name type="common">Lactobacillus confusus</name>
    <dbReference type="NCBI Taxonomy" id="1583"/>
    <lineage>
        <taxon>Bacteria</taxon>
        <taxon>Bacillati</taxon>
        <taxon>Bacillota</taxon>
        <taxon>Bacilli</taxon>
        <taxon>Lactobacillales</taxon>
        <taxon>Lactobacillaceae</taxon>
        <taxon>Weissella</taxon>
    </lineage>
</organism>
<evidence type="ECO:0000313" key="5">
    <source>
        <dbReference type="Proteomes" id="UP000728106"/>
    </source>
</evidence>
<reference evidence="4" key="1">
    <citation type="submission" date="2020-02" db="EMBL/GenBank/DDBJ databases">
        <authorList>
            <person name="Fontana A."/>
            <person name="Patrone V."/>
            <person name="Morelli L."/>
        </authorList>
    </citation>
    <scope>NUCLEOTIDE SEQUENCE</scope>
    <source>
        <strain evidence="3">CCUG 30943</strain>
        <strain evidence="4">CCUG 43002</strain>
    </source>
</reference>